<sequence length="153" mass="17097">MSDNTGPQSSSRRRFVSVAAATIAAGSLSQLALAEPDQAITEVAQSTSGDKTAIRPLRVHVPESQLIDLRRRIKATRWPERETVTDDSQGVPLAMIQELARHWATDYDWRKCEAKLNALPQFVTEIDGLDIHFVHVRSKHDNAATGMCSRRRH</sequence>
<evidence type="ECO:0000313" key="7">
    <source>
        <dbReference type="Proteomes" id="UP000054683"/>
    </source>
</evidence>
<dbReference type="GO" id="GO:0004301">
    <property type="term" value="F:epoxide hydrolase activity"/>
    <property type="evidence" value="ECO:0007669"/>
    <property type="project" value="TreeGrafter"/>
</dbReference>
<organism evidence="6 7">
    <name type="scientific">Caballeronia udeis</name>
    <dbReference type="NCBI Taxonomy" id="1232866"/>
    <lineage>
        <taxon>Bacteria</taxon>
        <taxon>Pseudomonadati</taxon>
        <taxon>Pseudomonadota</taxon>
        <taxon>Betaproteobacteria</taxon>
        <taxon>Burkholderiales</taxon>
        <taxon>Burkholderiaceae</taxon>
        <taxon>Caballeronia</taxon>
    </lineage>
</organism>
<feature type="signal peptide" evidence="4">
    <location>
        <begin position="1"/>
        <end position="34"/>
    </location>
</feature>
<protein>
    <submittedName>
        <fullName evidence="6">Epoxide hydrolase</fullName>
    </submittedName>
</protein>
<dbReference type="PANTHER" id="PTHR21661:SF35">
    <property type="entry name" value="EPOXIDE HYDROLASE"/>
    <property type="match status" value="1"/>
</dbReference>
<dbReference type="Pfam" id="PF06441">
    <property type="entry name" value="EHN"/>
    <property type="match status" value="1"/>
</dbReference>
<reference evidence="6 7" key="1">
    <citation type="submission" date="2016-01" db="EMBL/GenBank/DDBJ databases">
        <authorList>
            <person name="Oliw E.H."/>
        </authorList>
    </citation>
    <scope>NUCLEOTIDE SEQUENCE [LARGE SCALE GENOMIC DNA]</scope>
    <source>
        <strain evidence="6">LMG 27134</strain>
    </source>
</reference>
<evidence type="ECO:0000256" key="3">
    <source>
        <dbReference type="ARBA" id="ARBA00022801"/>
    </source>
</evidence>
<gene>
    <name evidence="6" type="ORF">AWB69_03014</name>
</gene>
<name>A0A158GNY4_9BURK</name>
<feature type="domain" description="Epoxide hydrolase N-terminal" evidence="5">
    <location>
        <begin position="54"/>
        <end position="143"/>
    </location>
</feature>
<dbReference type="SUPFAM" id="SSF53474">
    <property type="entry name" value="alpha/beta-Hydrolases"/>
    <property type="match status" value="1"/>
</dbReference>
<dbReference type="Proteomes" id="UP000054683">
    <property type="component" value="Unassembled WGS sequence"/>
</dbReference>
<dbReference type="PROSITE" id="PS51318">
    <property type="entry name" value="TAT"/>
    <property type="match status" value="1"/>
</dbReference>
<keyword evidence="4" id="KW-0732">Signal</keyword>
<dbReference type="GO" id="GO:0097176">
    <property type="term" value="P:epoxide metabolic process"/>
    <property type="evidence" value="ECO:0007669"/>
    <property type="project" value="TreeGrafter"/>
</dbReference>
<evidence type="ECO:0000259" key="5">
    <source>
        <dbReference type="Pfam" id="PF06441"/>
    </source>
</evidence>
<dbReference type="InterPro" id="IPR010497">
    <property type="entry name" value="Epoxide_hydro_N"/>
</dbReference>
<dbReference type="EMBL" id="FCOK02000017">
    <property type="protein sequence ID" value="SAL33577.1"/>
    <property type="molecule type" value="Genomic_DNA"/>
</dbReference>
<comment type="similarity">
    <text evidence="1">Belongs to the peptidase S33 family.</text>
</comment>
<evidence type="ECO:0000313" key="6">
    <source>
        <dbReference type="EMBL" id="SAL33577.1"/>
    </source>
</evidence>
<dbReference type="AlphaFoldDB" id="A0A158GNY4"/>
<keyword evidence="2" id="KW-0058">Aromatic hydrocarbons catabolism</keyword>
<dbReference type="PANTHER" id="PTHR21661">
    <property type="entry name" value="EPOXIDE HYDROLASE 1-RELATED"/>
    <property type="match status" value="1"/>
</dbReference>
<dbReference type="Gene3D" id="3.40.50.1820">
    <property type="entry name" value="alpha/beta hydrolase"/>
    <property type="match status" value="1"/>
</dbReference>
<dbReference type="InterPro" id="IPR006311">
    <property type="entry name" value="TAT_signal"/>
</dbReference>
<dbReference type="InterPro" id="IPR029058">
    <property type="entry name" value="AB_hydrolase_fold"/>
</dbReference>
<feature type="chain" id="PRO_5008501676" evidence="4">
    <location>
        <begin position="35"/>
        <end position="153"/>
    </location>
</feature>
<evidence type="ECO:0000256" key="2">
    <source>
        <dbReference type="ARBA" id="ARBA00022797"/>
    </source>
</evidence>
<evidence type="ECO:0000256" key="4">
    <source>
        <dbReference type="SAM" id="SignalP"/>
    </source>
</evidence>
<accession>A0A158GNY4</accession>
<keyword evidence="3 6" id="KW-0378">Hydrolase</keyword>
<evidence type="ECO:0000256" key="1">
    <source>
        <dbReference type="ARBA" id="ARBA00010088"/>
    </source>
</evidence>
<proteinExistence type="inferred from homology"/>